<organism evidence="2 3">
    <name type="scientific">Halobacillus seohaensis</name>
    <dbReference type="NCBI Taxonomy" id="447421"/>
    <lineage>
        <taxon>Bacteria</taxon>
        <taxon>Bacillati</taxon>
        <taxon>Bacillota</taxon>
        <taxon>Bacilli</taxon>
        <taxon>Bacillales</taxon>
        <taxon>Bacillaceae</taxon>
        <taxon>Halobacillus</taxon>
    </lineage>
</organism>
<evidence type="ECO:0000313" key="2">
    <source>
        <dbReference type="EMBL" id="MFC7062772.1"/>
    </source>
</evidence>
<evidence type="ECO:0000313" key="3">
    <source>
        <dbReference type="Proteomes" id="UP001596410"/>
    </source>
</evidence>
<comment type="caution">
    <text evidence="2">The sequence shown here is derived from an EMBL/GenBank/DDBJ whole genome shotgun (WGS) entry which is preliminary data.</text>
</comment>
<dbReference type="Proteomes" id="UP001596410">
    <property type="component" value="Unassembled WGS sequence"/>
</dbReference>
<keyword evidence="1" id="KW-0812">Transmembrane</keyword>
<feature type="transmembrane region" description="Helical" evidence="1">
    <location>
        <begin position="56"/>
        <end position="74"/>
    </location>
</feature>
<dbReference type="EMBL" id="JBHSZV010000033">
    <property type="protein sequence ID" value="MFC7062772.1"/>
    <property type="molecule type" value="Genomic_DNA"/>
</dbReference>
<accession>A0ABW2EKG3</accession>
<evidence type="ECO:0000256" key="1">
    <source>
        <dbReference type="SAM" id="Phobius"/>
    </source>
</evidence>
<gene>
    <name evidence="2" type="ORF">ACFQIC_13085</name>
</gene>
<feature type="transmembrane region" description="Helical" evidence="1">
    <location>
        <begin position="6"/>
        <end position="23"/>
    </location>
</feature>
<proteinExistence type="predicted"/>
<feature type="transmembrane region" description="Helical" evidence="1">
    <location>
        <begin position="120"/>
        <end position="138"/>
    </location>
</feature>
<keyword evidence="1" id="KW-1133">Transmembrane helix</keyword>
<sequence length="141" mass="16313">MMVRWGIYIGTNSGLALGLYMWIVELTSEKQVYTLLMNVDFIPIIGSIEWPVFIEWMFHMIISWGIGIIFCYIFMKKVTATSKRQWKVAIVLAGFAALTYFPLTLLSVQETPRIADIVAISYWLIGHMLYAIVLKLSFYRT</sequence>
<feature type="transmembrane region" description="Helical" evidence="1">
    <location>
        <begin position="86"/>
        <end position="108"/>
    </location>
</feature>
<protein>
    <submittedName>
        <fullName evidence="2">Uncharacterized protein</fullName>
    </submittedName>
</protein>
<keyword evidence="1" id="KW-0472">Membrane</keyword>
<name>A0ABW2EKG3_9BACI</name>
<reference evidence="3" key="1">
    <citation type="journal article" date="2019" name="Int. J. Syst. Evol. Microbiol.">
        <title>The Global Catalogue of Microorganisms (GCM) 10K type strain sequencing project: providing services to taxonomists for standard genome sequencing and annotation.</title>
        <authorList>
            <consortium name="The Broad Institute Genomics Platform"/>
            <consortium name="The Broad Institute Genome Sequencing Center for Infectious Disease"/>
            <person name="Wu L."/>
            <person name="Ma J."/>
        </authorList>
    </citation>
    <scope>NUCLEOTIDE SEQUENCE [LARGE SCALE GENOMIC DNA]</scope>
    <source>
        <strain evidence="3">CGMCC 4.1621</strain>
    </source>
</reference>
<keyword evidence="3" id="KW-1185">Reference proteome</keyword>